<dbReference type="AlphaFoldDB" id="A0A699KN70"/>
<dbReference type="EMBL" id="BKCJ010524872">
    <property type="protein sequence ID" value="GFA97181.1"/>
    <property type="molecule type" value="Genomic_DNA"/>
</dbReference>
<keyword evidence="3" id="KW-0540">Nuclease</keyword>
<dbReference type="PANTHER" id="PTHR37984">
    <property type="entry name" value="PROTEIN CBG26694"/>
    <property type="match status" value="1"/>
</dbReference>
<keyword evidence="5" id="KW-0378">Hydrolase</keyword>
<keyword evidence="1" id="KW-0808">Transferase</keyword>
<dbReference type="Gene3D" id="3.10.20.370">
    <property type="match status" value="1"/>
</dbReference>
<dbReference type="InterPro" id="IPR041373">
    <property type="entry name" value="RT_RNaseH"/>
</dbReference>
<dbReference type="InterPro" id="IPR050951">
    <property type="entry name" value="Retrovirus_Pol_polyprotein"/>
</dbReference>
<accession>A0A699KN70</accession>
<feature type="non-terminal residue" evidence="8">
    <location>
        <position position="1"/>
    </location>
</feature>
<evidence type="ECO:0000256" key="6">
    <source>
        <dbReference type="ARBA" id="ARBA00022918"/>
    </source>
</evidence>
<feature type="domain" description="Reverse transcriptase RNase H-like" evidence="7">
    <location>
        <begin position="222"/>
        <end position="316"/>
    </location>
</feature>
<evidence type="ECO:0000256" key="4">
    <source>
        <dbReference type="ARBA" id="ARBA00022759"/>
    </source>
</evidence>
<dbReference type="Pfam" id="PF17917">
    <property type="entry name" value="RT_RNaseH"/>
    <property type="match status" value="1"/>
</dbReference>
<dbReference type="InterPro" id="IPR043502">
    <property type="entry name" value="DNA/RNA_pol_sf"/>
</dbReference>
<dbReference type="SUPFAM" id="SSF56672">
    <property type="entry name" value="DNA/RNA polymerases"/>
    <property type="match status" value="1"/>
</dbReference>
<evidence type="ECO:0000256" key="3">
    <source>
        <dbReference type="ARBA" id="ARBA00022722"/>
    </source>
</evidence>
<dbReference type="FunFam" id="3.10.20.370:FF:000001">
    <property type="entry name" value="Retrovirus-related Pol polyprotein from transposon 17.6-like protein"/>
    <property type="match status" value="1"/>
</dbReference>
<keyword evidence="2" id="KW-0548">Nucleotidyltransferase</keyword>
<evidence type="ECO:0000256" key="5">
    <source>
        <dbReference type="ARBA" id="ARBA00022801"/>
    </source>
</evidence>
<dbReference type="PANTHER" id="PTHR37984:SF5">
    <property type="entry name" value="PROTEIN NYNRIN-LIKE"/>
    <property type="match status" value="1"/>
</dbReference>
<evidence type="ECO:0000259" key="7">
    <source>
        <dbReference type="Pfam" id="PF17917"/>
    </source>
</evidence>
<proteinExistence type="predicted"/>
<dbReference type="GO" id="GO:0003964">
    <property type="term" value="F:RNA-directed DNA polymerase activity"/>
    <property type="evidence" value="ECO:0007669"/>
    <property type="project" value="UniProtKB-KW"/>
</dbReference>
<feature type="non-terminal residue" evidence="8">
    <location>
        <position position="419"/>
    </location>
</feature>
<organism evidence="8">
    <name type="scientific">Tanacetum cinerariifolium</name>
    <name type="common">Dalmatian daisy</name>
    <name type="synonym">Chrysanthemum cinerariifolium</name>
    <dbReference type="NCBI Taxonomy" id="118510"/>
    <lineage>
        <taxon>Eukaryota</taxon>
        <taxon>Viridiplantae</taxon>
        <taxon>Streptophyta</taxon>
        <taxon>Embryophyta</taxon>
        <taxon>Tracheophyta</taxon>
        <taxon>Spermatophyta</taxon>
        <taxon>Magnoliopsida</taxon>
        <taxon>eudicotyledons</taxon>
        <taxon>Gunneridae</taxon>
        <taxon>Pentapetalae</taxon>
        <taxon>asterids</taxon>
        <taxon>campanulids</taxon>
        <taxon>Asterales</taxon>
        <taxon>Asteraceae</taxon>
        <taxon>Asteroideae</taxon>
        <taxon>Anthemideae</taxon>
        <taxon>Anthemidinae</taxon>
        <taxon>Tanacetum</taxon>
    </lineage>
</organism>
<dbReference type="GO" id="GO:0016787">
    <property type="term" value="F:hydrolase activity"/>
    <property type="evidence" value="ECO:0007669"/>
    <property type="project" value="UniProtKB-KW"/>
</dbReference>
<evidence type="ECO:0000256" key="2">
    <source>
        <dbReference type="ARBA" id="ARBA00022695"/>
    </source>
</evidence>
<evidence type="ECO:0000313" key="8">
    <source>
        <dbReference type="EMBL" id="GFA97181.1"/>
    </source>
</evidence>
<dbReference type="CDD" id="cd09274">
    <property type="entry name" value="RNase_HI_RT_Ty3"/>
    <property type="match status" value="1"/>
</dbReference>
<sequence>VDLIDATCEEYSQEVLGFADVVSDEVSTPYYEPIVSNSFPTLTPFNESGFYVEEIENCLNDDSNSEEIEESEFDMKRDILILEAFLNNDPEPPLNQKDYFSSVHKDLKVVEPKNQSFDDVPPEVELKELPPHLEYAFVGEDEKWPVIIVKDLNVNEKTALINVLKSRKKAIAWKLTDIRGIDPEFCSHKILLEEDFSPKVQSQRRVNPKIHDVIKKKVKKLLDASDYAVGAVLGQRVEKHFRPIHYASKTMNQAETNYMTTEKEMLAVVYAFEKFRSYLIMNKSIVYTDHSALKYLFTKKDAKARLLRWILLLQEFDFKVIDTKGAKNYAADHLSRLENPYENVFDPKKINETFPLESLNKVAHQDPSTSWFTDFANYHARNFIIKAGQEAIDILNACHSGPTGGHYGANYTAKKVFDS</sequence>
<keyword evidence="4" id="KW-0255">Endonuclease</keyword>
<reference evidence="8" key="1">
    <citation type="journal article" date="2019" name="Sci. Rep.">
        <title>Draft genome of Tanacetum cinerariifolium, the natural source of mosquito coil.</title>
        <authorList>
            <person name="Yamashiro T."/>
            <person name="Shiraishi A."/>
            <person name="Satake H."/>
            <person name="Nakayama K."/>
        </authorList>
    </citation>
    <scope>NUCLEOTIDE SEQUENCE</scope>
</reference>
<evidence type="ECO:0000256" key="1">
    <source>
        <dbReference type="ARBA" id="ARBA00022679"/>
    </source>
</evidence>
<comment type="caution">
    <text evidence="8">The sequence shown here is derived from an EMBL/GenBank/DDBJ whole genome shotgun (WGS) entry which is preliminary data.</text>
</comment>
<keyword evidence="6 8" id="KW-0695">RNA-directed DNA polymerase</keyword>
<protein>
    <submittedName>
        <fullName evidence="8">Reverse transcriptase domain-containing protein</fullName>
    </submittedName>
</protein>
<gene>
    <name evidence="8" type="ORF">Tci_669153</name>
</gene>
<name>A0A699KN70_TANCI</name>
<dbReference type="GO" id="GO:0004519">
    <property type="term" value="F:endonuclease activity"/>
    <property type="evidence" value="ECO:0007669"/>
    <property type="project" value="UniProtKB-KW"/>
</dbReference>